<organism evidence="3 4">
    <name type="scientific">Amphibacillus marinus</name>
    <dbReference type="NCBI Taxonomy" id="872970"/>
    <lineage>
        <taxon>Bacteria</taxon>
        <taxon>Bacillati</taxon>
        <taxon>Bacillota</taxon>
        <taxon>Bacilli</taxon>
        <taxon>Bacillales</taxon>
        <taxon>Bacillaceae</taxon>
        <taxon>Amphibacillus</taxon>
    </lineage>
</organism>
<dbReference type="RefSeq" id="WP_091494962.1">
    <property type="nucleotide sequence ID" value="NZ_FODJ01000001.1"/>
</dbReference>
<sequence>MAIGFFIEYSGQIAHFPVNPESVVFSKNSSNESTEIVGLGEINVLGITSLGEMTFESFFPGFRHASYVRTKNKFWNPKRYIDLIEKIRRQKKPCRFVITHTLINTLVSIESFEYEYRAGEENDVYFSITLKEYRPYDAKFVKVVQQVSRPTTPKVTKKPTKSKSTNKQVTTGSTVIVNGRLHRDSYGAGPGQTEKNARRKVNFIKKGRKCPYHVTNLNGGWRGWVTASSVRRVD</sequence>
<gene>
    <name evidence="3" type="ORF">SAMN04488134_101772</name>
</gene>
<protein>
    <recommendedName>
        <fullName evidence="2">Dit-like phage tail protein N-terminal domain-containing protein</fullName>
    </recommendedName>
</protein>
<dbReference type="InterPro" id="IPR048494">
    <property type="entry name" value="Dit-like_N"/>
</dbReference>
<dbReference type="OrthoDB" id="9800780at2"/>
<dbReference type="AlphaFoldDB" id="A0A1H8IYH6"/>
<evidence type="ECO:0000256" key="1">
    <source>
        <dbReference type="SAM" id="MobiDB-lite"/>
    </source>
</evidence>
<reference evidence="3 4" key="1">
    <citation type="submission" date="2016-10" db="EMBL/GenBank/DDBJ databases">
        <authorList>
            <person name="de Groot N.N."/>
        </authorList>
    </citation>
    <scope>NUCLEOTIDE SEQUENCE [LARGE SCALE GENOMIC DNA]</scope>
    <source>
        <strain evidence="3 4">CGMCC 1.10434</strain>
    </source>
</reference>
<dbReference type="EMBL" id="FODJ01000001">
    <property type="protein sequence ID" value="SEN73552.1"/>
    <property type="molecule type" value="Genomic_DNA"/>
</dbReference>
<evidence type="ECO:0000259" key="2">
    <source>
        <dbReference type="Pfam" id="PF21821"/>
    </source>
</evidence>
<dbReference type="STRING" id="872970.SAMN04488134_101772"/>
<dbReference type="Pfam" id="PF21821">
    <property type="entry name" value="Dit_like"/>
    <property type="match status" value="1"/>
</dbReference>
<proteinExistence type="predicted"/>
<feature type="domain" description="Dit-like phage tail protein N-terminal" evidence="2">
    <location>
        <begin position="46"/>
        <end position="143"/>
    </location>
</feature>
<evidence type="ECO:0000313" key="4">
    <source>
        <dbReference type="Proteomes" id="UP000199300"/>
    </source>
</evidence>
<name>A0A1H8IYH6_9BACI</name>
<dbReference type="Proteomes" id="UP000199300">
    <property type="component" value="Unassembled WGS sequence"/>
</dbReference>
<keyword evidence="4" id="KW-1185">Reference proteome</keyword>
<evidence type="ECO:0000313" key="3">
    <source>
        <dbReference type="EMBL" id="SEN73552.1"/>
    </source>
</evidence>
<feature type="region of interest" description="Disordered" evidence="1">
    <location>
        <begin position="151"/>
        <end position="170"/>
    </location>
</feature>
<accession>A0A1H8IYH6</accession>